<keyword evidence="4" id="KW-1003">Cell membrane</keyword>
<dbReference type="RefSeq" id="WP_373655851.1">
    <property type="nucleotide sequence ID" value="NZ_JBGUAW010000006.1"/>
</dbReference>
<dbReference type="InterPro" id="IPR016174">
    <property type="entry name" value="Di-haem_cyt_TM"/>
</dbReference>
<dbReference type="PANTHER" id="PTHR30529">
    <property type="entry name" value="CYTOCHROME B561"/>
    <property type="match status" value="1"/>
</dbReference>
<feature type="transmembrane region" description="Helical" evidence="13">
    <location>
        <begin position="45"/>
        <end position="64"/>
    </location>
</feature>
<feature type="transmembrane region" description="Helical" evidence="13">
    <location>
        <begin position="85"/>
        <end position="106"/>
    </location>
</feature>
<keyword evidence="9 13" id="KW-1133">Transmembrane helix</keyword>
<organism evidence="15 16">
    <name type="scientific">Thiohalorhabdus methylotrophus</name>
    <dbReference type="NCBI Taxonomy" id="3242694"/>
    <lineage>
        <taxon>Bacteria</taxon>
        <taxon>Pseudomonadati</taxon>
        <taxon>Pseudomonadota</taxon>
        <taxon>Gammaproteobacteria</taxon>
        <taxon>Thiohalorhabdales</taxon>
        <taxon>Thiohalorhabdaceae</taxon>
        <taxon>Thiohalorhabdus</taxon>
    </lineage>
</organism>
<evidence type="ECO:0000256" key="4">
    <source>
        <dbReference type="ARBA" id="ARBA00022475"/>
    </source>
</evidence>
<keyword evidence="8" id="KW-0249">Electron transport</keyword>
<evidence type="ECO:0000256" key="5">
    <source>
        <dbReference type="ARBA" id="ARBA00022617"/>
    </source>
</evidence>
<feature type="transmembrane region" description="Helical" evidence="13">
    <location>
        <begin position="140"/>
        <end position="164"/>
    </location>
</feature>
<evidence type="ECO:0000259" key="14">
    <source>
        <dbReference type="Pfam" id="PF01292"/>
    </source>
</evidence>
<sequence>MAEKRGYSALTAALHLVMAVGIFYLFALSWWMLALPWGDARPFPYQMHKNVGLTVILLVVIILFDRFRRRPGPLPRSMSGWMRKLAIVDHAALYFLILLACLSGYLSSAYSGWGITFWWTVDLPNWGEENEPLNQFFSDIHIWACWALFAVLATHIGGALYHAFRNDGVVRRMLRF</sequence>
<evidence type="ECO:0000313" key="15">
    <source>
        <dbReference type="EMBL" id="MFA9461063.1"/>
    </source>
</evidence>
<proteinExistence type="inferred from homology"/>
<keyword evidence="11 13" id="KW-0472">Membrane</keyword>
<feature type="transmembrane region" description="Helical" evidence="13">
    <location>
        <begin position="12"/>
        <end position="33"/>
    </location>
</feature>
<dbReference type="SUPFAM" id="SSF81342">
    <property type="entry name" value="Transmembrane di-heme cytochromes"/>
    <property type="match status" value="1"/>
</dbReference>
<dbReference type="PANTHER" id="PTHR30529:SF1">
    <property type="entry name" value="CYTOCHROME B561 HOMOLOG 2"/>
    <property type="match status" value="1"/>
</dbReference>
<evidence type="ECO:0000256" key="1">
    <source>
        <dbReference type="ARBA" id="ARBA00001970"/>
    </source>
</evidence>
<reference evidence="15 16" key="1">
    <citation type="submission" date="2024-08" db="EMBL/GenBank/DDBJ databases">
        <title>Whole-genome sequencing of halo(alkali)philic microorganisms from hypersaline lakes.</title>
        <authorList>
            <person name="Sorokin D.Y."/>
            <person name="Merkel A.Y."/>
            <person name="Messina E."/>
            <person name="Yakimov M."/>
        </authorList>
    </citation>
    <scope>NUCLEOTIDE SEQUENCE [LARGE SCALE GENOMIC DNA]</scope>
    <source>
        <strain evidence="15 16">Cl-TMA</strain>
    </source>
</reference>
<evidence type="ECO:0000256" key="12">
    <source>
        <dbReference type="ARBA" id="ARBA00037975"/>
    </source>
</evidence>
<evidence type="ECO:0000256" key="8">
    <source>
        <dbReference type="ARBA" id="ARBA00022982"/>
    </source>
</evidence>
<dbReference type="Proteomes" id="UP001575181">
    <property type="component" value="Unassembled WGS sequence"/>
</dbReference>
<evidence type="ECO:0000256" key="3">
    <source>
        <dbReference type="ARBA" id="ARBA00022448"/>
    </source>
</evidence>
<comment type="cofactor">
    <cofactor evidence="1">
        <name>heme b</name>
        <dbReference type="ChEBI" id="CHEBI:60344"/>
    </cofactor>
</comment>
<evidence type="ECO:0000256" key="2">
    <source>
        <dbReference type="ARBA" id="ARBA00004651"/>
    </source>
</evidence>
<name>A0ABV4TWZ4_9GAMM</name>
<keyword evidence="5" id="KW-0349">Heme</keyword>
<protein>
    <submittedName>
        <fullName evidence="15">Cytochrome b</fullName>
    </submittedName>
</protein>
<evidence type="ECO:0000256" key="13">
    <source>
        <dbReference type="SAM" id="Phobius"/>
    </source>
</evidence>
<dbReference type="InterPro" id="IPR011577">
    <property type="entry name" value="Cyt_b561_bac/Ni-Hgenase"/>
</dbReference>
<keyword evidence="16" id="KW-1185">Reference proteome</keyword>
<evidence type="ECO:0000256" key="11">
    <source>
        <dbReference type="ARBA" id="ARBA00023136"/>
    </source>
</evidence>
<feature type="domain" description="Cytochrome b561 bacterial/Ni-hydrogenase" evidence="14">
    <location>
        <begin position="7"/>
        <end position="175"/>
    </location>
</feature>
<evidence type="ECO:0000256" key="6">
    <source>
        <dbReference type="ARBA" id="ARBA00022692"/>
    </source>
</evidence>
<gene>
    <name evidence="15" type="ORF">ACERLL_09530</name>
</gene>
<accession>A0ABV4TWZ4</accession>
<comment type="caution">
    <text evidence="15">The sequence shown here is derived from an EMBL/GenBank/DDBJ whole genome shotgun (WGS) entry which is preliminary data.</text>
</comment>
<dbReference type="Pfam" id="PF01292">
    <property type="entry name" value="Ni_hydr_CYTB"/>
    <property type="match status" value="1"/>
</dbReference>
<evidence type="ECO:0000256" key="9">
    <source>
        <dbReference type="ARBA" id="ARBA00022989"/>
    </source>
</evidence>
<keyword evidence="7" id="KW-0479">Metal-binding</keyword>
<comment type="similarity">
    <text evidence="12">Belongs to the cytochrome b561 family.</text>
</comment>
<evidence type="ECO:0000256" key="7">
    <source>
        <dbReference type="ARBA" id="ARBA00022723"/>
    </source>
</evidence>
<keyword evidence="10" id="KW-0408">Iron</keyword>
<comment type="subcellular location">
    <subcellularLocation>
        <location evidence="2">Cell membrane</location>
        <topology evidence="2">Multi-pass membrane protein</topology>
    </subcellularLocation>
</comment>
<keyword evidence="6 13" id="KW-0812">Transmembrane</keyword>
<evidence type="ECO:0000256" key="10">
    <source>
        <dbReference type="ARBA" id="ARBA00023004"/>
    </source>
</evidence>
<keyword evidence="3" id="KW-0813">Transport</keyword>
<evidence type="ECO:0000313" key="16">
    <source>
        <dbReference type="Proteomes" id="UP001575181"/>
    </source>
</evidence>
<dbReference type="InterPro" id="IPR052168">
    <property type="entry name" value="Cytochrome_b561_oxidase"/>
</dbReference>
<dbReference type="EMBL" id="JBGUAW010000006">
    <property type="protein sequence ID" value="MFA9461063.1"/>
    <property type="molecule type" value="Genomic_DNA"/>
</dbReference>